<name>A0ABU2D2J0_9EURY</name>
<comment type="caution">
    <text evidence="3">The sequence shown here is derived from an EMBL/GenBank/DDBJ whole genome shotgun (WGS) entry which is preliminary data.</text>
</comment>
<reference evidence="4" key="1">
    <citation type="submission" date="2023-07" db="EMBL/GenBank/DDBJ databases">
        <title>Whole-genome sequencing of a new Methanosarcina sp. Z-7115.</title>
        <authorList>
            <person name="Zhilina T.N."/>
            <person name="Merkel A.Y."/>
        </authorList>
    </citation>
    <scope>NUCLEOTIDE SEQUENCE [LARGE SCALE GENOMIC DNA]</scope>
    <source>
        <strain evidence="4">Z-7115</strain>
    </source>
</reference>
<feature type="region of interest" description="Disordered" evidence="2">
    <location>
        <begin position="28"/>
        <end position="85"/>
    </location>
</feature>
<dbReference type="RefSeq" id="WP_310576228.1">
    <property type="nucleotide sequence ID" value="NZ_JAVKPK010000041.1"/>
</dbReference>
<keyword evidence="1" id="KW-0175">Coiled coil</keyword>
<evidence type="ECO:0000256" key="2">
    <source>
        <dbReference type="SAM" id="MobiDB-lite"/>
    </source>
</evidence>
<keyword evidence="4" id="KW-1185">Reference proteome</keyword>
<organism evidence="3 4">
    <name type="scientific">Methanosarcina baikalica</name>
    <dbReference type="NCBI Taxonomy" id="3073890"/>
    <lineage>
        <taxon>Archaea</taxon>
        <taxon>Methanobacteriati</taxon>
        <taxon>Methanobacteriota</taxon>
        <taxon>Stenosarchaea group</taxon>
        <taxon>Methanomicrobia</taxon>
        <taxon>Methanosarcinales</taxon>
        <taxon>Methanosarcinaceae</taxon>
        <taxon>Methanosarcina</taxon>
    </lineage>
</organism>
<evidence type="ECO:0000256" key="1">
    <source>
        <dbReference type="SAM" id="Coils"/>
    </source>
</evidence>
<accession>A0ABU2D2J0</accession>
<evidence type="ECO:0000313" key="3">
    <source>
        <dbReference type="EMBL" id="MDR7666200.1"/>
    </source>
</evidence>
<sequence length="353" mass="39992">MKKSQTMRYLAYLTILLTLLSALPGGSLAAKESSEHGNSNQDQYMREDARDSYENETNNSGDATDSESDTERLQNNLSVKDGNRISEYKDERKQLIEELQFHKKEYQEAKGDFLEIRNRIRTGKLDPNSEEALNATRTYLNSSINYMIAHLSNVKSNMEYSNGNETEEQIVAIDEKIKLLEVEKAQVAKASSQKEFLVVVRSVREVWDNAERTSLAGVGQTVSEKIGKFLEKSETLSEKLGTNIESLNETDIDKADLETKLASYKLYIKSAQERKEAADSIYSGENVTLENMETANNYLRQSLSEISKANNILRQIFDELKKYEIDKYNETGVESSLKTVLNNTKNVTGTHNS</sequence>
<dbReference type="EMBL" id="JAVKPK010000041">
    <property type="protein sequence ID" value="MDR7666200.1"/>
    <property type="molecule type" value="Genomic_DNA"/>
</dbReference>
<gene>
    <name evidence="3" type="ORF">RG963_10520</name>
</gene>
<evidence type="ECO:0000313" key="4">
    <source>
        <dbReference type="Proteomes" id="UP001246244"/>
    </source>
</evidence>
<feature type="coiled-coil region" evidence="1">
    <location>
        <begin position="85"/>
        <end position="112"/>
    </location>
</feature>
<protein>
    <submittedName>
        <fullName evidence="3">Chromosome segregation ATPase</fullName>
    </submittedName>
</protein>
<feature type="compositionally biased region" description="Basic and acidic residues" evidence="2">
    <location>
        <begin position="44"/>
        <end position="53"/>
    </location>
</feature>
<proteinExistence type="predicted"/>
<dbReference type="Proteomes" id="UP001246244">
    <property type="component" value="Unassembled WGS sequence"/>
</dbReference>